<dbReference type="PANTHER" id="PTHR35983:SF1">
    <property type="entry name" value="UPF0166 PROTEIN TM_0021"/>
    <property type="match status" value="1"/>
</dbReference>
<keyword evidence="3" id="KW-1185">Reference proteome</keyword>
<proteinExistence type="inferred from homology"/>
<dbReference type="EMBL" id="FOJG01000001">
    <property type="protein sequence ID" value="SEW44139.1"/>
    <property type="molecule type" value="Genomic_DNA"/>
</dbReference>
<dbReference type="InterPro" id="IPR011322">
    <property type="entry name" value="N-reg_PII-like_a/b"/>
</dbReference>
<evidence type="ECO:0000313" key="3">
    <source>
        <dbReference type="Proteomes" id="UP000199310"/>
    </source>
</evidence>
<evidence type="ECO:0000313" key="2">
    <source>
        <dbReference type="EMBL" id="SEW44139.1"/>
    </source>
</evidence>
<dbReference type="STRING" id="29529.SAMN04488122_3300"/>
<protein>
    <submittedName>
        <fullName evidence="2">Uncharacterized protein</fullName>
    </submittedName>
</protein>
<dbReference type="Gene3D" id="3.30.70.120">
    <property type="match status" value="1"/>
</dbReference>
<dbReference type="InterPro" id="IPR003793">
    <property type="entry name" value="UPF0166"/>
</dbReference>
<comment type="similarity">
    <text evidence="1">Belongs to the UPF0166 family.</text>
</comment>
<dbReference type="AlphaFoldDB" id="A0A1I0RSC8"/>
<dbReference type="SUPFAM" id="SSF54913">
    <property type="entry name" value="GlnB-like"/>
    <property type="match status" value="1"/>
</dbReference>
<dbReference type="Proteomes" id="UP000199310">
    <property type="component" value="Unassembled WGS sequence"/>
</dbReference>
<reference evidence="3" key="1">
    <citation type="submission" date="2016-10" db="EMBL/GenBank/DDBJ databases">
        <authorList>
            <person name="Varghese N."/>
            <person name="Submissions S."/>
        </authorList>
    </citation>
    <scope>NUCLEOTIDE SEQUENCE [LARGE SCALE GENOMIC DNA]</scope>
    <source>
        <strain evidence="3">DSM 3695</strain>
    </source>
</reference>
<dbReference type="PANTHER" id="PTHR35983">
    <property type="entry name" value="UPF0166 PROTEIN TM_0021"/>
    <property type="match status" value="1"/>
</dbReference>
<name>A0A1I0RSC8_9BACT</name>
<evidence type="ECO:0000256" key="1">
    <source>
        <dbReference type="ARBA" id="ARBA00010554"/>
    </source>
</evidence>
<dbReference type="InterPro" id="IPR015867">
    <property type="entry name" value="N-reg_PII/ATP_PRibTrfase_C"/>
</dbReference>
<dbReference type="Pfam" id="PF02641">
    <property type="entry name" value="DUF190"/>
    <property type="match status" value="1"/>
</dbReference>
<gene>
    <name evidence="2" type="ORF">SAMN04488122_3300</name>
</gene>
<dbReference type="RefSeq" id="WP_089896520.1">
    <property type="nucleotide sequence ID" value="NZ_FOJG01000001.1"/>
</dbReference>
<accession>A0A1I0RSC8</accession>
<organism evidence="2 3">
    <name type="scientific">Chitinophaga arvensicola</name>
    <dbReference type="NCBI Taxonomy" id="29529"/>
    <lineage>
        <taxon>Bacteria</taxon>
        <taxon>Pseudomonadati</taxon>
        <taxon>Bacteroidota</taxon>
        <taxon>Chitinophagia</taxon>
        <taxon>Chitinophagales</taxon>
        <taxon>Chitinophagaceae</taxon>
        <taxon>Chitinophaga</taxon>
    </lineage>
</organism>
<dbReference type="OrthoDB" id="9795599at2"/>
<sequence length="101" mass="11651">MLQAQIFIDKNDLQGDRPLYEFIMQFLLLHQIKGATAYKGVMGFGVNQQMKRPEQIFSFDDPPIMITFIDEAVKVLEVLKQLRTQYKGGFIITHVVDPFDA</sequence>